<comment type="caution">
    <text evidence="2">The sequence shown here is derived from an EMBL/GenBank/DDBJ whole genome shotgun (WGS) entry which is preliminary data.</text>
</comment>
<feature type="non-terminal residue" evidence="2">
    <location>
        <position position="1"/>
    </location>
</feature>
<evidence type="ECO:0000313" key="2">
    <source>
        <dbReference type="EMBL" id="ETO36249.1"/>
    </source>
</evidence>
<evidence type="ECO:0008006" key="4">
    <source>
        <dbReference type="Google" id="ProtNLM"/>
    </source>
</evidence>
<dbReference type="Gene3D" id="3.40.50.300">
    <property type="entry name" value="P-loop containing nucleotide triphosphate hydrolases"/>
    <property type="match status" value="1"/>
</dbReference>
<feature type="non-terminal residue" evidence="2">
    <location>
        <position position="570"/>
    </location>
</feature>
<dbReference type="Proteomes" id="UP000023152">
    <property type="component" value="Unassembled WGS sequence"/>
</dbReference>
<organism evidence="2 3">
    <name type="scientific">Reticulomyxa filosa</name>
    <dbReference type="NCBI Taxonomy" id="46433"/>
    <lineage>
        <taxon>Eukaryota</taxon>
        <taxon>Sar</taxon>
        <taxon>Rhizaria</taxon>
        <taxon>Retaria</taxon>
        <taxon>Foraminifera</taxon>
        <taxon>Monothalamids</taxon>
        <taxon>Reticulomyxidae</taxon>
        <taxon>Reticulomyxa</taxon>
    </lineage>
</organism>
<dbReference type="AlphaFoldDB" id="X6PDW1"/>
<feature type="region of interest" description="Disordered" evidence="1">
    <location>
        <begin position="506"/>
        <end position="526"/>
    </location>
</feature>
<sequence length="570" mass="66027">NEQSAELKTTKEQPKIENEPEVVKKDLEDEKNVDKLKKEDEKTEVGETKPGINLQGYCTNDNCLASKAKIPVWVNEEFKSISFVSNMTSYPCPDCKQLTVSSILRVMFFNSEHSICSSDDNTIVESNHYQCNYPIKLGFSYTLKADKIFQHAESLEDLITRSESAMVSNEILNLVTELQKYLITVVKPLKVKDTARLLEKIEFDYGGDTKAFRRAFDVGRFTILCDNGTKLQTAVGVMKKAEQFNLIVSEDKDFFERQSKTHHRFHNIKLYVPKHKVYVEMQATLKKFTTLEGYTIFSNPKLSHLFYEHIRAWQPNSPEDEDLKQVSDETLTKINDIICEWSNDKEIEKIAKRYKSHLAIGILKPPQLFNKSKTEIDSNSSLKIAEFVYKQLCTFTPGYAKEKEKEMTTKEKEKVREKEQAIYMVLYEYYKQNIIGDKNPASCDDFASILQESRKQEMEDDIAISQALETYIPLQANNYAHEDGKDDDKEKTCDCHQHVLTFLEEKEEDKAEEKSEKQEQQPSYKKKVMIIQGKSGSGKSIFCRHLEESLWNNYINDSKRPIPVYISFPK</sequence>
<evidence type="ECO:0000256" key="1">
    <source>
        <dbReference type="SAM" id="MobiDB-lite"/>
    </source>
</evidence>
<protein>
    <recommendedName>
        <fullName evidence="4">NACHT domain-containing protein</fullName>
    </recommendedName>
</protein>
<dbReference type="InterPro" id="IPR027417">
    <property type="entry name" value="P-loop_NTPase"/>
</dbReference>
<feature type="compositionally biased region" description="Basic and acidic residues" evidence="1">
    <location>
        <begin position="8"/>
        <end position="46"/>
    </location>
</feature>
<dbReference type="OrthoDB" id="5984008at2759"/>
<keyword evidence="3" id="KW-1185">Reference proteome</keyword>
<gene>
    <name evidence="2" type="ORF">RFI_00813</name>
</gene>
<feature type="region of interest" description="Disordered" evidence="1">
    <location>
        <begin position="1"/>
        <end position="46"/>
    </location>
</feature>
<name>X6PDW1_RETFI</name>
<accession>X6PDW1</accession>
<evidence type="ECO:0000313" key="3">
    <source>
        <dbReference type="Proteomes" id="UP000023152"/>
    </source>
</evidence>
<dbReference type="EMBL" id="ASPP01000851">
    <property type="protein sequence ID" value="ETO36249.1"/>
    <property type="molecule type" value="Genomic_DNA"/>
</dbReference>
<feature type="compositionally biased region" description="Basic and acidic residues" evidence="1">
    <location>
        <begin position="508"/>
        <end position="519"/>
    </location>
</feature>
<proteinExistence type="predicted"/>
<reference evidence="2 3" key="1">
    <citation type="journal article" date="2013" name="Curr. Biol.">
        <title>The Genome of the Foraminiferan Reticulomyxa filosa.</title>
        <authorList>
            <person name="Glockner G."/>
            <person name="Hulsmann N."/>
            <person name="Schleicher M."/>
            <person name="Noegel A.A."/>
            <person name="Eichinger L."/>
            <person name="Gallinger C."/>
            <person name="Pawlowski J."/>
            <person name="Sierra R."/>
            <person name="Euteneuer U."/>
            <person name="Pillet L."/>
            <person name="Moustafa A."/>
            <person name="Platzer M."/>
            <person name="Groth M."/>
            <person name="Szafranski K."/>
            <person name="Schliwa M."/>
        </authorList>
    </citation>
    <scope>NUCLEOTIDE SEQUENCE [LARGE SCALE GENOMIC DNA]</scope>
</reference>